<dbReference type="EMBL" id="JPDN02000025">
    <property type="protein sequence ID" value="PON24076.1"/>
    <property type="molecule type" value="Genomic_DNA"/>
</dbReference>
<evidence type="ECO:0000313" key="1">
    <source>
        <dbReference type="EMBL" id="PON24076.1"/>
    </source>
</evidence>
<organism evidence="1 2">
    <name type="scientific">Trichoderma gamsii</name>
    <dbReference type="NCBI Taxonomy" id="398673"/>
    <lineage>
        <taxon>Eukaryota</taxon>
        <taxon>Fungi</taxon>
        <taxon>Dikarya</taxon>
        <taxon>Ascomycota</taxon>
        <taxon>Pezizomycotina</taxon>
        <taxon>Sordariomycetes</taxon>
        <taxon>Hypocreomycetidae</taxon>
        <taxon>Hypocreales</taxon>
        <taxon>Hypocreaceae</taxon>
        <taxon>Trichoderma</taxon>
    </lineage>
</organism>
<dbReference type="RefSeq" id="XP_024405247.1">
    <property type="nucleotide sequence ID" value="XM_024550011.1"/>
</dbReference>
<reference evidence="1 2" key="1">
    <citation type="journal article" date="2016" name="Genome Announc.">
        <title>Draft Whole-Genome Sequence of Trichoderma gamsii T6085, a Promising Biocontrol Agent of Fusarium Head Blight on Wheat.</title>
        <authorList>
            <person name="Baroncelli R."/>
            <person name="Zapparata A."/>
            <person name="Piaggeschi G."/>
            <person name="Sarrocco S."/>
            <person name="Vannacci G."/>
        </authorList>
    </citation>
    <scope>NUCLEOTIDE SEQUENCE [LARGE SCALE GENOMIC DNA]</scope>
    <source>
        <strain evidence="1 2">T6085</strain>
    </source>
</reference>
<sequence>MGKIQPQFALPPLLSQLGRGRHAKDPESCAETMLATSALHAYGKDTPCNALLRFTYSTA</sequence>
<proteinExistence type="predicted"/>
<dbReference type="GeneID" id="36347677"/>
<keyword evidence="2" id="KW-1185">Reference proteome</keyword>
<dbReference type="Proteomes" id="UP000054821">
    <property type="component" value="Unassembled WGS sequence"/>
</dbReference>
<evidence type="ECO:0000313" key="2">
    <source>
        <dbReference type="Proteomes" id="UP000054821"/>
    </source>
</evidence>
<accession>A0A2P4ZIF8</accession>
<dbReference type="AlphaFoldDB" id="A0A2P4ZIF8"/>
<name>A0A2P4ZIF8_9HYPO</name>
<protein>
    <submittedName>
        <fullName evidence="1">Uncharacterized protein</fullName>
    </submittedName>
</protein>
<gene>
    <name evidence="1" type="ORF">TGAM01_v207087</name>
</gene>
<comment type="caution">
    <text evidence="1">The sequence shown here is derived from an EMBL/GenBank/DDBJ whole genome shotgun (WGS) entry which is preliminary data.</text>
</comment>